<dbReference type="AlphaFoldDB" id="A0A9N8VBB9"/>
<keyword evidence="1" id="KW-0812">Transmembrane</keyword>
<dbReference type="EMBL" id="CAJVPK010000105">
    <property type="protein sequence ID" value="CAG8449650.1"/>
    <property type="molecule type" value="Genomic_DNA"/>
</dbReference>
<evidence type="ECO:0000313" key="3">
    <source>
        <dbReference type="Proteomes" id="UP000789706"/>
    </source>
</evidence>
<sequence>MYKLDAGTRLSMGITTPLICVCKALEDHTNLSRKEFGGGFVLQSIGSLIVFVDLFVVVMNNYELQDCPNFDCFMFLADAFFSPFAYNILF</sequence>
<protein>
    <submittedName>
        <fullName evidence="2">1902_t:CDS:1</fullName>
    </submittedName>
</protein>
<accession>A0A9N8VBB9</accession>
<keyword evidence="3" id="KW-1185">Reference proteome</keyword>
<comment type="caution">
    <text evidence="2">The sequence shown here is derived from an EMBL/GenBank/DDBJ whole genome shotgun (WGS) entry which is preliminary data.</text>
</comment>
<keyword evidence="1" id="KW-1133">Transmembrane helix</keyword>
<gene>
    <name evidence="2" type="ORF">DEBURN_LOCUS2041</name>
</gene>
<reference evidence="2" key="1">
    <citation type="submission" date="2021-06" db="EMBL/GenBank/DDBJ databases">
        <authorList>
            <person name="Kallberg Y."/>
            <person name="Tangrot J."/>
            <person name="Rosling A."/>
        </authorList>
    </citation>
    <scope>NUCLEOTIDE SEQUENCE</scope>
    <source>
        <strain evidence="2">AZ414A</strain>
    </source>
</reference>
<proteinExistence type="predicted"/>
<evidence type="ECO:0000313" key="2">
    <source>
        <dbReference type="EMBL" id="CAG8449650.1"/>
    </source>
</evidence>
<feature type="transmembrane region" description="Helical" evidence="1">
    <location>
        <begin position="40"/>
        <end position="58"/>
    </location>
</feature>
<keyword evidence="1" id="KW-0472">Membrane</keyword>
<evidence type="ECO:0000256" key="1">
    <source>
        <dbReference type="SAM" id="Phobius"/>
    </source>
</evidence>
<name>A0A9N8VBB9_9GLOM</name>
<organism evidence="2 3">
    <name type="scientific">Diversispora eburnea</name>
    <dbReference type="NCBI Taxonomy" id="1213867"/>
    <lineage>
        <taxon>Eukaryota</taxon>
        <taxon>Fungi</taxon>
        <taxon>Fungi incertae sedis</taxon>
        <taxon>Mucoromycota</taxon>
        <taxon>Glomeromycotina</taxon>
        <taxon>Glomeromycetes</taxon>
        <taxon>Diversisporales</taxon>
        <taxon>Diversisporaceae</taxon>
        <taxon>Diversispora</taxon>
    </lineage>
</organism>
<dbReference type="Proteomes" id="UP000789706">
    <property type="component" value="Unassembled WGS sequence"/>
</dbReference>